<name>A0ABY2AC79_9ACTN</name>
<feature type="transmembrane region" description="Helical" evidence="2">
    <location>
        <begin position="92"/>
        <end position="111"/>
    </location>
</feature>
<accession>A0ABY2AC79</accession>
<evidence type="ECO:0000256" key="2">
    <source>
        <dbReference type="SAM" id="Phobius"/>
    </source>
</evidence>
<dbReference type="Proteomes" id="UP000292385">
    <property type="component" value="Unassembled WGS sequence"/>
</dbReference>
<keyword evidence="2" id="KW-1133">Transmembrane helix</keyword>
<feature type="region of interest" description="Disordered" evidence="1">
    <location>
        <begin position="122"/>
        <end position="141"/>
    </location>
</feature>
<evidence type="ECO:0000256" key="1">
    <source>
        <dbReference type="SAM" id="MobiDB-lite"/>
    </source>
</evidence>
<dbReference type="RefSeq" id="WP_131459523.1">
    <property type="nucleotide sequence ID" value="NZ_SJJY01000001.1"/>
</dbReference>
<keyword evidence="2" id="KW-0812">Transmembrane</keyword>
<evidence type="ECO:0000313" key="4">
    <source>
        <dbReference type="Proteomes" id="UP000292385"/>
    </source>
</evidence>
<reference evidence="3 4" key="1">
    <citation type="submission" date="2019-02" db="EMBL/GenBank/DDBJ databases">
        <title>Kribbella capetownensis sp. nov. and Kribbella speibonae sp. nov., isolated from soil.</title>
        <authorList>
            <person name="Curtis S.M."/>
            <person name="Norton I."/>
            <person name="Everest G.J."/>
            <person name="Meyers P.R."/>
        </authorList>
    </citation>
    <scope>NUCLEOTIDE SEQUENCE [LARGE SCALE GENOMIC DNA]</scope>
    <source>
        <strain evidence="3 4">SK5</strain>
    </source>
</reference>
<protein>
    <submittedName>
        <fullName evidence="3">Uncharacterized protein</fullName>
    </submittedName>
</protein>
<feature type="compositionally biased region" description="Basic and acidic residues" evidence="1">
    <location>
        <begin position="127"/>
        <end position="138"/>
    </location>
</feature>
<dbReference type="EMBL" id="SJJY01000001">
    <property type="protein sequence ID" value="TCC26870.1"/>
    <property type="molecule type" value="Genomic_DNA"/>
</dbReference>
<proteinExistence type="predicted"/>
<evidence type="ECO:0000313" key="3">
    <source>
        <dbReference type="EMBL" id="TCC26870.1"/>
    </source>
</evidence>
<sequence>MNACRILWWVLAIPTGLVGFAGAIYSASVAWVLVIFVLMALALGTLSANLQSLDREGRVRGRISRSTVVAHGCLAGAVVVAMFGLSGLIGTAVLPLAVLMGVTSPSALAWWRARRRLPTTRASLENSAERRAAPRDDLGETTSQVVEAMTDRQLCLAWRRSYVELGHSDSAETRASIAGFRGRVLDELERRNPVGFDDWLASGARAPSDPARYLLRSESREKRL</sequence>
<keyword evidence="2" id="KW-0472">Membrane</keyword>
<keyword evidence="4" id="KW-1185">Reference proteome</keyword>
<comment type="caution">
    <text evidence="3">The sequence shown here is derived from an EMBL/GenBank/DDBJ whole genome shotgun (WGS) entry which is preliminary data.</text>
</comment>
<feature type="transmembrane region" description="Helical" evidence="2">
    <location>
        <begin position="31"/>
        <end position="48"/>
    </location>
</feature>
<gene>
    <name evidence="3" type="ORF">E0H58_02340</name>
</gene>
<feature type="transmembrane region" description="Helical" evidence="2">
    <location>
        <begin position="7"/>
        <end position="25"/>
    </location>
</feature>
<feature type="transmembrane region" description="Helical" evidence="2">
    <location>
        <begin position="68"/>
        <end position="86"/>
    </location>
</feature>
<organism evidence="3 4">
    <name type="scientific">Kribbella speibonae</name>
    <dbReference type="NCBI Taxonomy" id="1572660"/>
    <lineage>
        <taxon>Bacteria</taxon>
        <taxon>Bacillati</taxon>
        <taxon>Actinomycetota</taxon>
        <taxon>Actinomycetes</taxon>
        <taxon>Propionibacteriales</taxon>
        <taxon>Kribbellaceae</taxon>
        <taxon>Kribbella</taxon>
    </lineage>
</organism>